<evidence type="ECO:0000313" key="1">
    <source>
        <dbReference type="EMBL" id="TQN00715.1"/>
    </source>
</evidence>
<accession>A0A543L061</accession>
<evidence type="ECO:0000313" key="2">
    <source>
        <dbReference type="Proteomes" id="UP000319804"/>
    </source>
</evidence>
<reference evidence="1 2" key="1">
    <citation type="submission" date="2019-06" db="EMBL/GenBank/DDBJ databases">
        <title>Sequencing the genomes of 1000 actinobacteria strains.</title>
        <authorList>
            <person name="Klenk H.-P."/>
        </authorList>
    </citation>
    <scope>NUCLEOTIDE SEQUENCE [LARGE SCALE GENOMIC DNA]</scope>
    <source>
        <strain evidence="1 2">DSM 20427</strain>
    </source>
</reference>
<proteinExistence type="predicted"/>
<keyword evidence="2" id="KW-1185">Reference proteome</keyword>
<dbReference type="Proteomes" id="UP000319804">
    <property type="component" value="Unassembled WGS sequence"/>
</dbReference>
<dbReference type="EMBL" id="VFPS01000001">
    <property type="protein sequence ID" value="TQN00715.1"/>
    <property type="molecule type" value="Genomic_DNA"/>
</dbReference>
<comment type="caution">
    <text evidence="1">The sequence shown here is derived from an EMBL/GenBank/DDBJ whole genome shotgun (WGS) entry which is preliminary data.</text>
</comment>
<gene>
    <name evidence="1" type="ORF">FHX68_0833</name>
</gene>
<sequence>MTMDGAGAAPAVDFRPDDIVVTAAVEARFRA</sequence>
<name>A0A543L061_9MICO</name>
<protein>
    <submittedName>
        <fullName evidence="1">Uncharacterized protein</fullName>
    </submittedName>
</protein>
<dbReference type="AlphaFoldDB" id="A0A543L061"/>
<organism evidence="1 2">
    <name type="scientific">Microbacterium lacticum</name>
    <dbReference type="NCBI Taxonomy" id="33885"/>
    <lineage>
        <taxon>Bacteria</taxon>
        <taxon>Bacillati</taxon>
        <taxon>Actinomycetota</taxon>
        <taxon>Actinomycetes</taxon>
        <taxon>Micrococcales</taxon>
        <taxon>Microbacteriaceae</taxon>
        <taxon>Microbacterium</taxon>
    </lineage>
</organism>